<dbReference type="STRING" id="1095778.SAMN04489842_0150"/>
<dbReference type="SUPFAM" id="SSF51730">
    <property type="entry name" value="FAD-linked oxidoreductase"/>
    <property type="match status" value="1"/>
</dbReference>
<dbReference type="InterPro" id="IPR015659">
    <property type="entry name" value="Proline_oxidase"/>
</dbReference>
<dbReference type="Pfam" id="PF01619">
    <property type="entry name" value="Pro_dh"/>
    <property type="match status" value="1"/>
</dbReference>
<protein>
    <submittedName>
        <fullName evidence="4">L-proline dehydrogenase</fullName>
    </submittedName>
</protein>
<dbReference type="InterPro" id="IPR002872">
    <property type="entry name" value="Proline_DH_dom"/>
</dbReference>
<evidence type="ECO:0000313" key="5">
    <source>
        <dbReference type="Proteomes" id="UP000198848"/>
    </source>
</evidence>
<organism evidence="4 5">
    <name type="scientific">Natronobacterium texcoconense</name>
    <dbReference type="NCBI Taxonomy" id="1095778"/>
    <lineage>
        <taxon>Archaea</taxon>
        <taxon>Methanobacteriati</taxon>
        <taxon>Methanobacteriota</taxon>
        <taxon>Stenosarchaea group</taxon>
        <taxon>Halobacteria</taxon>
        <taxon>Halobacteriales</taxon>
        <taxon>Natrialbaceae</taxon>
        <taxon>Natronobacterium</taxon>
    </lineage>
</organism>
<feature type="region of interest" description="Disordered" evidence="2">
    <location>
        <begin position="289"/>
        <end position="310"/>
    </location>
</feature>
<keyword evidence="1" id="KW-0560">Oxidoreductase</keyword>
<dbReference type="EMBL" id="FNLC01000001">
    <property type="protein sequence ID" value="SDQ22932.1"/>
    <property type="molecule type" value="Genomic_DNA"/>
</dbReference>
<sequence>MLPPVANRFVAGETAAEAIDHARRQAKLGIDPMVNLLGSHHADRPAAEADAAEYRLLVEDLAEADLEGEPAISVKPTQIGLDCGETVFRDLLGGVLEAAVTHDVFVWLDMEEHTTVDATLAAYERFARLSDGRVGVCLQADLERTLDDLERLADVPGKLRLVKGGAYDRPSEIAYTTDTRIDQAYRRLLDRAFETVEGPVVVATHDPEMIEYATDRADGTDLEFQFLMGVRPRAQRTLATEYDVCQFVPYGTRWKRWAINRAKRNVGFTARAVAETLVPLGNGETFEEEVGVSVPVHESPATSGLESTGE</sequence>
<evidence type="ECO:0000259" key="3">
    <source>
        <dbReference type="Pfam" id="PF01619"/>
    </source>
</evidence>
<dbReference type="PANTHER" id="PTHR13914">
    <property type="entry name" value="PROLINE OXIDASE"/>
    <property type="match status" value="1"/>
</dbReference>
<dbReference type="PANTHER" id="PTHR13914:SF0">
    <property type="entry name" value="PROLINE DEHYDROGENASE 1, MITOCHONDRIAL"/>
    <property type="match status" value="1"/>
</dbReference>
<dbReference type="OrthoDB" id="8727at2157"/>
<dbReference type="Proteomes" id="UP000198848">
    <property type="component" value="Unassembled WGS sequence"/>
</dbReference>
<dbReference type="InterPro" id="IPR029041">
    <property type="entry name" value="FAD-linked_oxidoreductase-like"/>
</dbReference>
<keyword evidence="5" id="KW-1185">Reference proteome</keyword>
<feature type="compositionally biased region" description="Polar residues" evidence="2">
    <location>
        <begin position="300"/>
        <end position="310"/>
    </location>
</feature>
<name>A0A1H0Z642_NATTX</name>
<evidence type="ECO:0000256" key="2">
    <source>
        <dbReference type="SAM" id="MobiDB-lite"/>
    </source>
</evidence>
<dbReference type="Gene3D" id="3.20.20.220">
    <property type="match status" value="1"/>
</dbReference>
<feature type="domain" description="Proline dehydrogenase" evidence="3">
    <location>
        <begin position="19"/>
        <end position="252"/>
    </location>
</feature>
<dbReference type="RefSeq" id="WP_090375886.1">
    <property type="nucleotide sequence ID" value="NZ_FNLC01000001.1"/>
</dbReference>
<evidence type="ECO:0000313" key="4">
    <source>
        <dbReference type="EMBL" id="SDQ22932.1"/>
    </source>
</evidence>
<dbReference type="AlphaFoldDB" id="A0A1H0Z642"/>
<accession>A0A1H0Z642</accession>
<evidence type="ECO:0000256" key="1">
    <source>
        <dbReference type="ARBA" id="ARBA00023002"/>
    </source>
</evidence>
<proteinExistence type="predicted"/>
<reference evidence="5" key="1">
    <citation type="submission" date="2016-10" db="EMBL/GenBank/DDBJ databases">
        <authorList>
            <person name="Varghese N."/>
            <person name="Submissions S."/>
        </authorList>
    </citation>
    <scope>NUCLEOTIDE SEQUENCE [LARGE SCALE GENOMIC DNA]</scope>
    <source>
        <strain evidence="5">DSM 24767</strain>
    </source>
</reference>
<dbReference type="GO" id="GO:0006562">
    <property type="term" value="P:L-proline catabolic process"/>
    <property type="evidence" value="ECO:0007669"/>
    <property type="project" value="InterPro"/>
</dbReference>
<dbReference type="GO" id="GO:0004657">
    <property type="term" value="F:proline dehydrogenase activity"/>
    <property type="evidence" value="ECO:0007669"/>
    <property type="project" value="InterPro"/>
</dbReference>
<gene>
    <name evidence="4" type="ORF">SAMN04489842_0150</name>
</gene>